<keyword evidence="1" id="KW-0175">Coiled coil</keyword>
<evidence type="ECO:0000313" key="4">
    <source>
        <dbReference type="Proteomes" id="UP000279089"/>
    </source>
</evidence>
<evidence type="ECO:0000313" key="3">
    <source>
        <dbReference type="EMBL" id="RPD41286.1"/>
    </source>
</evidence>
<accession>A0A3N4MGY2</accession>
<name>A0A3N4MGY2_9BACT</name>
<reference evidence="4" key="1">
    <citation type="submission" date="2018-11" db="EMBL/GenBank/DDBJ databases">
        <title>Chitinophaga lutea sp.nov., isolate from arsenic contaminated soil.</title>
        <authorList>
            <person name="Zong Y."/>
        </authorList>
    </citation>
    <scope>NUCLEOTIDE SEQUENCE [LARGE SCALE GENOMIC DNA]</scope>
    <source>
        <strain evidence="4">YLT18</strain>
    </source>
</reference>
<dbReference type="Proteomes" id="UP000279089">
    <property type="component" value="Unassembled WGS sequence"/>
</dbReference>
<keyword evidence="3" id="KW-0238">DNA-binding</keyword>
<dbReference type="GO" id="GO:0003677">
    <property type="term" value="F:DNA binding"/>
    <property type="evidence" value="ECO:0007669"/>
    <property type="project" value="UniProtKB-KW"/>
</dbReference>
<keyword evidence="4" id="KW-1185">Reference proteome</keyword>
<protein>
    <submittedName>
        <fullName evidence="3">DNA-binding protein</fullName>
    </submittedName>
</protein>
<sequence length="115" mass="13629">MSVTAFEQRLENMESDIRRVKEMLAELLEWARNASKPHLEESIMSAREVADFLRLDINIIYSKCSRGEIPFFKVGKLYKFRKSEILRWMAQQDKDSGFSVDDYVTRYLQENNLRG</sequence>
<dbReference type="InterPro" id="IPR009061">
    <property type="entry name" value="DNA-bd_dom_put_sf"/>
</dbReference>
<proteinExistence type="predicted"/>
<evidence type="ECO:0000256" key="1">
    <source>
        <dbReference type="SAM" id="Coils"/>
    </source>
</evidence>
<feature type="coiled-coil region" evidence="1">
    <location>
        <begin position="3"/>
        <end position="30"/>
    </location>
</feature>
<dbReference type="EMBL" id="RMBX01000005">
    <property type="protein sequence ID" value="RPD41286.1"/>
    <property type="molecule type" value="Genomic_DNA"/>
</dbReference>
<dbReference type="Pfam" id="PF12728">
    <property type="entry name" value="HTH_17"/>
    <property type="match status" value="1"/>
</dbReference>
<gene>
    <name evidence="3" type="ORF">EG028_11455</name>
</gene>
<dbReference type="RefSeq" id="WP_120516413.1">
    <property type="nucleotide sequence ID" value="NZ_QXZY01000006.1"/>
</dbReference>
<dbReference type="AlphaFoldDB" id="A0A3N4MGY2"/>
<organism evidence="3 4">
    <name type="scientific">Chitinophaga barathri</name>
    <dbReference type="NCBI Taxonomy" id="1647451"/>
    <lineage>
        <taxon>Bacteria</taxon>
        <taxon>Pseudomonadati</taxon>
        <taxon>Bacteroidota</taxon>
        <taxon>Chitinophagia</taxon>
        <taxon>Chitinophagales</taxon>
        <taxon>Chitinophagaceae</taxon>
        <taxon>Chitinophaga</taxon>
    </lineage>
</organism>
<feature type="domain" description="Helix-turn-helix" evidence="2">
    <location>
        <begin position="44"/>
        <end position="92"/>
    </location>
</feature>
<comment type="caution">
    <text evidence="3">The sequence shown here is derived from an EMBL/GenBank/DDBJ whole genome shotgun (WGS) entry which is preliminary data.</text>
</comment>
<dbReference type="OrthoDB" id="597977at2"/>
<dbReference type="InterPro" id="IPR041657">
    <property type="entry name" value="HTH_17"/>
</dbReference>
<evidence type="ECO:0000259" key="2">
    <source>
        <dbReference type="Pfam" id="PF12728"/>
    </source>
</evidence>
<dbReference type="NCBIfam" id="TIGR01764">
    <property type="entry name" value="excise"/>
    <property type="match status" value="1"/>
</dbReference>
<dbReference type="SUPFAM" id="SSF46955">
    <property type="entry name" value="Putative DNA-binding domain"/>
    <property type="match status" value="1"/>
</dbReference>
<dbReference type="InterPro" id="IPR010093">
    <property type="entry name" value="SinI_DNA-bd"/>
</dbReference>